<name>A0A7W7ZES7_9BACT</name>
<keyword evidence="3" id="KW-1185">Reference proteome</keyword>
<evidence type="ECO:0000256" key="1">
    <source>
        <dbReference type="SAM" id="MobiDB-lite"/>
    </source>
</evidence>
<gene>
    <name evidence="2" type="ORF">HDF16_003181</name>
</gene>
<feature type="compositionally biased region" description="Low complexity" evidence="1">
    <location>
        <begin position="176"/>
        <end position="186"/>
    </location>
</feature>
<reference evidence="2 3" key="1">
    <citation type="submission" date="2020-08" db="EMBL/GenBank/DDBJ databases">
        <title>Genomic Encyclopedia of Type Strains, Phase IV (KMG-V): Genome sequencing to study the core and pangenomes of soil and plant-associated prokaryotes.</title>
        <authorList>
            <person name="Whitman W."/>
        </authorList>
    </citation>
    <scope>NUCLEOTIDE SEQUENCE [LARGE SCALE GENOMIC DNA]</scope>
    <source>
        <strain evidence="2 3">M8UP14</strain>
    </source>
</reference>
<feature type="region of interest" description="Disordered" evidence="1">
    <location>
        <begin position="355"/>
        <end position="387"/>
    </location>
</feature>
<feature type="compositionally biased region" description="Low complexity" evidence="1">
    <location>
        <begin position="355"/>
        <end position="365"/>
    </location>
</feature>
<feature type="region of interest" description="Disordered" evidence="1">
    <location>
        <begin position="137"/>
        <end position="287"/>
    </location>
</feature>
<feature type="compositionally biased region" description="Basic residues" evidence="1">
    <location>
        <begin position="366"/>
        <end position="377"/>
    </location>
</feature>
<protein>
    <submittedName>
        <fullName evidence="2">Uncharacterized protein</fullName>
    </submittedName>
</protein>
<proteinExistence type="predicted"/>
<comment type="caution">
    <text evidence="2">The sequence shown here is derived from an EMBL/GenBank/DDBJ whole genome shotgun (WGS) entry which is preliminary data.</text>
</comment>
<dbReference type="Proteomes" id="UP000540989">
    <property type="component" value="Unassembled WGS sequence"/>
</dbReference>
<sequence length="502" mass="53848">MRQKFILAIALLPAVGLRGHLHGQMHKVAKPEDVVRAVGVYEWIGDRTKPTATRLIPVSLYIDDEFQDAGVYLSRPVPFALDIGTIYEVDKSGVPGGNLELISARRLKPVGDTDRFDDGWVGYGKFAVPKVKKGAALKPSTATATITSDKADKDSDRPTFARRVDHTEAGSKSSATPTAGSPVGGSPAPPDDPDRPHLSKKPDATSPAATDDKSAPTDTTADKTPPPPVTSGNPSPDADRPTLRKRSPEEAKKARKEADQSSARGLATSLNDDPDRPTLRRGRGQQELVEGDLPLIKGVPLGLNQAVAVSDASNRPVHDFSRPWEDDAERTTVLGKMQALAQAQLTAYAATNAPAAKPATPPAKTAAKKPISKLRHAKVPESVTPTTPLLDEQLNGYTLSYGGAATYVYTAHTDGEGETLRYVTIVAQRDTFGELKPAIQSVTDAAHLDRTPWMRIVDAVDADASNRASLLFELRGQSARQFALYRVIATRPEQIFLTGTTQ</sequence>
<dbReference type="RefSeq" id="WP_184218134.1">
    <property type="nucleotide sequence ID" value="NZ_JACHIP010000004.1"/>
</dbReference>
<dbReference type="EMBL" id="JACHIP010000004">
    <property type="protein sequence ID" value="MBB5058467.1"/>
    <property type="molecule type" value="Genomic_DNA"/>
</dbReference>
<organism evidence="2 3">
    <name type="scientific">Granulicella aggregans</name>
    <dbReference type="NCBI Taxonomy" id="474949"/>
    <lineage>
        <taxon>Bacteria</taxon>
        <taxon>Pseudomonadati</taxon>
        <taxon>Acidobacteriota</taxon>
        <taxon>Terriglobia</taxon>
        <taxon>Terriglobales</taxon>
        <taxon>Acidobacteriaceae</taxon>
        <taxon>Granulicella</taxon>
    </lineage>
</organism>
<feature type="compositionally biased region" description="Basic and acidic residues" evidence="1">
    <location>
        <begin position="237"/>
        <end position="259"/>
    </location>
</feature>
<evidence type="ECO:0000313" key="3">
    <source>
        <dbReference type="Proteomes" id="UP000540989"/>
    </source>
</evidence>
<accession>A0A7W7ZES7</accession>
<dbReference type="AlphaFoldDB" id="A0A7W7ZES7"/>
<evidence type="ECO:0000313" key="2">
    <source>
        <dbReference type="EMBL" id="MBB5058467.1"/>
    </source>
</evidence>
<feature type="compositionally biased region" description="Polar residues" evidence="1">
    <location>
        <begin position="260"/>
        <end position="271"/>
    </location>
</feature>
<feature type="compositionally biased region" description="Basic and acidic residues" evidence="1">
    <location>
        <begin position="149"/>
        <end position="169"/>
    </location>
</feature>
<feature type="compositionally biased region" description="Basic and acidic residues" evidence="1">
    <location>
        <begin position="192"/>
        <end position="203"/>
    </location>
</feature>